<evidence type="ECO:0000313" key="2">
    <source>
        <dbReference type="Proteomes" id="UP001139286"/>
    </source>
</evidence>
<keyword evidence="2" id="KW-1185">Reference proteome</keyword>
<comment type="caution">
    <text evidence="1">The sequence shown here is derived from an EMBL/GenBank/DDBJ whole genome shotgun (WGS) entry which is preliminary data.</text>
</comment>
<dbReference type="EMBL" id="JAJAPX010000003">
    <property type="protein sequence ID" value="MCB4808375.1"/>
    <property type="molecule type" value="Genomic_DNA"/>
</dbReference>
<dbReference type="Pfam" id="PF00302">
    <property type="entry name" value="CAT"/>
    <property type="match status" value="1"/>
</dbReference>
<dbReference type="PANTHER" id="PTHR38474:SF1">
    <property type="entry name" value="SLR0299 PROTEIN"/>
    <property type="match status" value="1"/>
</dbReference>
<dbReference type="RefSeq" id="WP_226695790.1">
    <property type="nucleotide sequence ID" value="NZ_JAJAPX010000003.1"/>
</dbReference>
<proteinExistence type="predicted"/>
<dbReference type="Gene3D" id="3.30.559.10">
    <property type="entry name" value="Chloramphenicol acetyltransferase-like domain"/>
    <property type="match status" value="1"/>
</dbReference>
<gene>
    <name evidence="1" type="ORF">LG651_08930</name>
</gene>
<organism evidence="1 2">
    <name type="scientific">Neotamlana sargassicola</name>
    <dbReference type="NCBI Taxonomy" id="2883125"/>
    <lineage>
        <taxon>Bacteria</taxon>
        <taxon>Pseudomonadati</taxon>
        <taxon>Bacteroidota</taxon>
        <taxon>Flavobacteriia</taxon>
        <taxon>Flavobacteriales</taxon>
        <taxon>Flavobacteriaceae</taxon>
        <taxon>Neotamlana</taxon>
    </lineage>
</organism>
<protein>
    <submittedName>
        <fullName evidence="1">Chloramphenicol acetyltransferase</fullName>
    </submittedName>
</protein>
<name>A0A9X1I7M3_9FLAO</name>
<dbReference type="Proteomes" id="UP001139286">
    <property type="component" value="Unassembled WGS sequence"/>
</dbReference>
<evidence type="ECO:0000313" key="1">
    <source>
        <dbReference type="EMBL" id="MCB4808375.1"/>
    </source>
</evidence>
<dbReference type="SMART" id="SM01059">
    <property type="entry name" value="CAT"/>
    <property type="match status" value="1"/>
</dbReference>
<dbReference type="AlphaFoldDB" id="A0A9X1I7M3"/>
<dbReference type="InterPro" id="IPR001707">
    <property type="entry name" value="Cmp_AcTrfase"/>
</dbReference>
<dbReference type="SUPFAM" id="SSF52777">
    <property type="entry name" value="CoA-dependent acyltransferases"/>
    <property type="match status" value="1"/>
</dbReference>
<dbReference type="PANTHER" id="PTHR38474">
    <property type="entry name" value="SLR0299 PROTEIN"/>
    <property type="match status" value="1"/>
</dbReference>
<reference evidence="1" key="1">
    <citation type="submission" date="2021-10" db="EMBL/GenBank/DDBJ databases">
        <title>Tamlana sargassums sp. nov., and Tamlana laminarinivorans sp. nov., two new bacteria isolated from the brown alga.</title>
        <authorList>
            <person name="Li J."/>
        </authorList>
    </citation>
    <scope>NUCLEOTIDE SEQUENCE</scope>
    <source>
        <strain evidence="1">62-3</strain>
    </source>
</reference>
<accession>A0A9X1I7M3</accession>
<dbReference type="GO" id="GO:0008811">
    <property type="term" value="F:chloramphenicol O-acetyltransferase activity"/>
    <property type="evidence" value="ECO:0007669"/>
    <property type="project" value="InterPro"/>
</dbReference>
<sequence length="205" mass="23601">MKIIDTNTWERKQVFEHFSSFNDPYFGLTIPFNVTKAYSFAKANNISFFIKYYHDCLKAVNVVDNLKYRIVEGKVVTFDVIHGSTTIMRENKTYGFSFIKFDEDFKGFIKNFEAEKQRINTSDNLFPPVNSLDCIHSSAIPWVSFTGERQPVSGKPDSVPKFAFGKAEKINGELIMNVSIHVNHALVDGYHVGEFSKNFQHYLNQ</sequence>
<dbReference type="InterPro" id="IPR023213">
    <property type="entry name" value="CAT-like_dom_sf"/>
</dbReference>